<sequence length="723" mass="84017">MTMVHIATKAISRKAGQSAVACAAYRAGDILDDAKYGKVHDYSKKDGVISSDIVIPASLKGLDIKIDREILWNTAEAFEARSDSRVAREWLINLPYELPEDQRHELALEFAQKLCDDMNVIADVCLHRPVMKLPFDPNAKPSSKRLREGEQNPDPRNFHAHIMVTTRAPVIGPEGKLAFDSKFKIPFEWSNKKRQQNDLPSSREEIKRIRKLWVDTANQRLKQHNLPLMDERSYKDQGLDQQPTIKMGVEATAMERRGITTEKGETNRKIRARNQAVLEQRREDERRIKQYRERLAGATKQNERLRRLIEDTERRADSTKRCIEDTERRADSTKRCIEDTERRADSTKRCIEDTERRADSTKRYIEDAKSGTAWAAERCENLPNRIDEADRRNDEAQQRIDVSKRFVIANSKRAADSESIAKSIHQNATKRARPTPTPFDDNARRARAARLDQQQRRVDRETRRANLEDKRRSERAEQLKLRLAHKLLTATQQDNCLRPGWNDDPNDYPDKYDYRQIEVIKNFVTSLNLQSEYFRDNLTAVKNKIDESFIANNKDLIHLVNHPRQEREQYNERLTAWFEFKEDIDQKRADFNQSIIPKLGGSAGEVGRMTRDIISSFDYIQGLDQFISDDKQTIEARELAKSHRADTLNRTCQQFKYAYFDVVKLPSGQRESYINALNSTVEVFKNIYGSQLPNEQNKAIEDGLRAFNNDLQRSHRPSRGFSR</sequence>
<dbReference type="GO" id="GO:0016740">
    <property type="term" value="F:transferase activity"/>
    <property type="evidence" value="ECO:0007669"/>
    <property type="project" value="UniProtKB-KW"/>
</dbReference>
<evidence type="ECO:0000256" key="2">
    <source>
        <dbReference type="ARBA" id="ARBA00022971"/>
    </source>
</evidence>
<evidence type="ECO:0000259" key="5">
    <source>
        <dbReference type="Pfam" id="PF03389"/>
    </source>
</evidence>
<dbReference type="Gene3D" id="3.30.930.30">
    <property type="match status" value="1"/>
</dbReference>
<evidence type="ECO:0000256" key="3">
    <source>
        <dbReference type="SAM" id="Coils"/>
    </source>
</evidence>
<proteinExistence type="inferred from homology"/>
<keyword evidence="3" id="KW-0175">Coiled coil</keyword>
<keyword evidence="6" id="KW-0808">Transferase</keyword>
<protein>
    <submittedName>
        <fullName evidence="6">DNA strand transferase</fullName>
    </submittedName>
</protein>
<feature type="region of interest" description="Disordered" evidence="4">
    <location>
        <begin position="418"/>
        <end position="474"/>
    </location>
</feature>
<feature type="region of interest" description="Disordered" evidence="4">
    <location>
        <begin position="136"/>
        <end position="157"/>
    </location>
</feature>
<feature type="coiled-coil region" evidence="3">
    <location>
        <begin position="274"/>
        <end position="399"/>
    </location>
</feature>
<gene>
    <name evidence="6" type="primary">mobA_4</name>
    <name evidence="6" type="ORF">NCTC10526_02801</name>
</gene>
<dbReference type="Pfam" id="PF03389">
    <property type="entry name" value="MobA_MobL"/>
    <property type="match status" value="1"/>
</dbReference>
<evidence type="ECO:0000313" key="6">
    <source>
        <dbReference type="EMBL" id="SUD98821.1"/>
    </source>
</evidence>
<dbReference type="EMBL" id="UGVC01000004">
    <property type="protein sequence ID" value="SUD98821.1"/>
    <property type="molecule type" value="Genomic_DNA"/>
</dbReference>
<dbReference type="AlphaFoldDB" id="A0A379LRM7"/>
<keyword evidence="7" id="KW-1185">Reference proteome</keyword>
<dbReference type="RefSeq" id="WP_115343050.1">
    <property type="nucleotide sequence ID" value="NZ_CAJHAQ010000002.1"/>
</dbReference>
<evidence type="ECO:0000313" key="7">
    <source>
        <dbReference type="Proteomes" id="UP000254123"/>
    </source>
</evidence>
<reference evidence="6 7" key="1">
    <citation type="submission" date="2018-06" db="EMBL/GenBank/DDBJ databases">
        <authorList>
            <consortium name="Pathogen Informatics"/>
            <person name="Doyle S."/>
        </authorList>
    </citation>
    <scope>NUCLEOTIDE SEQUENCE [LARGE SCALE GENOMIC DNA]</scope>
    <source>
        <strain evidence="6 7">NCTC10526</strain>
    </source>
</reference>
<feature type="compositionally biased region" description="Basic and acidic residues" evidence="4">
    <location>
        <begin position="441"/>
        <end position="474"/>
    </location>
</feature>
<evidence type="ECO:0000256" key="4">
    <source>
        <dbReference type="SAM" id="MobiDB-lite"/>
    </source>
</evidence>
<keyword evidence="2" id="KW-0184">Conjugation</keyword>
<evidence type="ECO:0000256" key="1">
    <source>
        <dbReference type="ARBA" id="ARBA00010873"/>
    </source>
</evidence>
<comment type="similarity">
    <text evidence="1">Belongs to the MobA/MobL family.</text>
</comment>
<dbReference type="InterPro" id="IPR005053">
    <property type="entry name" value="MobA_MobL"/>
</dbReference>
<feature type="domain" description="MobA/MobL protein" evidence="5">
    <location>
        <begin position="17"/>
        <end position="257"/>
    </location>
</feature>
<dbReference type="Proteomes" id="UP000254123">
    <property type="component" value="Unassembled WGS sequence"/>
</dbReference>
<dbReference type="STRING" id="1123034.GCA_000685805_02607"/>
<organism evidence="6 7">
    <name type="scientific">Psychrobacter phenylpyruvicus</name>
    <dbReference type="NCBI Taxonomy" id="29432"/>
    <lineage>
        <taxon>Bacteria</taxon>
        <taxon>Pseudomonadati</taxon>
        <taxon>Pseudomonadota</taxon>
        <taxon>Gammaproteobacteria</taxon>
        <taxon>Moraxellales</taxon>
        <taxon>Moraxellaceae</taxon>
        <taxon>Psychrobacter</taxon>
    </lineage>
</organism>
<accession>A0A379LRM7</accession>
<name>A0A379LRM7_9GAMM</name>